<accession>A0A060SYL1</accession>
<evidence type="ECO:0000313" key="1">
    <source>
        <dbReference type="EMBL" id="CDO77299.1"/>
    </source>
</evidence>
<name>A0A060SYL1_PYCCI</name>
<proteinExistence type="predicted"/>
<dbReference type="AlphaFoldDB" id="A0A060SYL1"/>
<sequence length="166" mass="16939">MTTYVTGLTDRPVLLEEIVAADAAGEEPGASALEVEASEALEEVAVEAKLEASDGAAEDTEVKPLALVDALPEDASETVAAMGTTREDVSTTDDMLVGETRLKVARIDDAAELVGTEVATFGTEVKDGSTEDGLADVDDARIPEGRAVVVVTGAGEGSSMAEDVVA</sequence>
<evidence type="ECO:0000313" key="2">
    <source>
        <dbReference type="Proteomes" id="UP000029665"/>
    </source>
</evidence>
<dbReference type="Proteomes" id="UP000029665">
    <property type="component" value="Unassembled WGS sequence"/>
</dbReference>
<gene>
    <name evidence="1" type="ORF">BN946_scf184753.g49</name>
</gene>
<reference evidence="1" key="1">
    <citation type="submission" date="2014-01" db="EMBL/GenBank/DDBJ databases">
        <title>The genome of the white-rot fungus Pycnoporus cinnabarinus: a basidiomycete model with a versatile arsenal for lignocellulosic biomass breakdown.</title>
        <authorList>
            <person name="Levasseur A."/>
            <person name="Lomascolo A."/>
            <person name="Ruiz-Duenas F.J."/>
            <person name="Uzan E."/>
            <person name="Piumi F."/>
            <person name="Kues U."/>
            <person name="Ram A.F.J."/>
            <person name="Murat C."/>
            <person name="Haon M."/>
            <person name="Benoit I."/>
            <person name="Arfi Y."/>
            <person name="Chevret D."/>
            <person name="Drula E."/>
            <person name="Kwon M.J."/>
            <person name="Gouret P."/>
            <person name="Lesage-Meessen L."/>
            <person name="Lombard V."/>
            <person name="Mariette J."/>
            <person name="Noirot C."/>
            <person name="Park J."/>
            <person name="Patyshakuliyeva A."/>
            <person name="Wieneger R.A.B."/>
            <person name="Wosten H.A.B."/>
            <person name="Martin F."/>
            <person name="Coutinho P.M."/>
            <person name="de Vries R."/>
            <person name="Martinez A.T."/>
            <person name="Klopp C."/>
            <person name="Pontarotti P."/>
            <person name="Henrissat B."/>
            <person name="Record E."/>
        </authorList>
    </citation>
    <scope>NUCLEOTIDE SEQUENCE [LARGE SCALE GENOMIC DNA]</scope>
    <source>
        <strain evidence="1">BRFM137</strain>
    </source>
</reference>
<keyword evidence="2" id="KW-1185">Reference proteome</keyword>
<dbReference type="HOGENOM" id="CLU_1603585_0_0_1"/>
<organism evidence="1 2">
    <name type="scientific">Pycnoporus cinnabarinus</name>
    <name type="common">Cinnabar-red polypore</name>
    <name type="synonym">Trametes cinnabarina</name>
    <dbReference type="NCBI Taxonomy" id="5643"/>
    <lineage>
        <taxon>Eukaryota</taxon>
        <taxon>Fungi</taxon>
        <taxon>Dikarya</taxon>
        <taxon>Basidiomycota</taxon>
        <taxon>Agaricomycotina</taxon>
        <taxon>Agaricomycetes</taxon>
        <taxon>Polyporales</taxon>
        <taxon>Polyporaceae</taxon>
        <taxon>Trametes</taxon>
    </lineage>
</organism>
<dbReference type="EMBL" id="CCBP010000447">
    <property type="protein sequence ID" value="CDO77299.1"/>
    <property type="molecule type" value="Genomic_DNA"/>
</dbReference>
<comment type="caution">
    <text evidence="1">The sequence shown here is derived from an EMBL/GenBank/DDBJ whole genome shotgun (WGS) entry which is preliminary data.</text>
</comment>
<protein>
    <submittedName>
        <fullName evidence="1">Uncharacterized protein</fullName>
    </submittedName>
</protein>